<evidence type="ECO:0000256" key="2">
    <source>
        <dbReference type="SAM" id="SignalP"/>
    </source>
</evidence>
<feature type="signal peptide" evidence="2">
    <location>
        <begin position="1"/>
        <end position="23"/>
    </location>
</feature>
<evidence type="ECO:0000313" key="4">
    <source>
        <dbReference type="EMBL" id="RRD28660.1"/>
    </source>
</evidence>
<protein>
    <recommendedName>
        <fullName evidence="7">Lipoprotein</fullName>
    </recommendedName>
</protein>
<organism evidence="4 5">
    <name type="scientific">Fusobacterium canifelinum</name>
    <dbReference type="NCBI Taxonomy" id="285729"/>
    <lineage>
        <taxon>Bacteria</taxon>
        <taxon>Fusobacteriati</taxon>
        <taxon>Fusobacteriota</taxon>
        <taxon>Fusobacteriia</taxon>
        <taxon>Fusobacteriales</taxon>
        <taxon>Fusobacteriaceae</taxon>
        <taxon>Fusobacterium</taxon>
    </lineage>
</organism>
<evidence type="ECO:0000313" key="5">
    <source>
        <dbReference type="Proteomes" id="UP000281534"/>
    </source>
</evidence>
<keyword evidence="2" id="KW-0732">Signal</keyword>
<evidence type="ECO:0000256" key="1">
    <source>
        <dbReference type="SAM" id="MobiDB-lite"/>
    </source>
</evidence>
<accession>A0A3P1V5B0</accession>
<name>A0A3P1V5B0_9FUSO</name>
<evidence type="ECO:0000313" key="3">
    <source>
        <dbReference type="EMBL" id="QQB73489.1"/>
    </source>
</evidence>
<dbReference type="Proteomes" id="UP000281534">
    <property type="component" value="Unassembled WGS sequence"/>
</dbReference>
<gene>
    <name evidence="4" type="ORF">EII27_00200</name>
    <name evidence="3" type="ORF">I6H56_09180</name>
</gene>
<feature type="chain" id="PRO_5036341164" description="Lipoprotein" evidence="2">
    <location>
        <begin position="24"/>
        <end position="104"/>
    </location>
</feature>
<proteinExistence type="predicted"/>
<feature type="region of interest" description="Disordered" evidence="1">
    <location>
        <begin position="24"/>
        <end position="68"/>
    </location>
</feature>
<sequence length="104" mass="11227">MKKKILCLVIAILLITACTPSFGVGAGVGGRRSSVSAGTRISTGTKTQKINDNKMKEKSKTTVKKPTPKKVVEQNAIKNNKIEATGNTNKTATTVKRVKQERQE</sequence>
<dbReference type="PROSITE" id="PS51257">
    <property type="entry name" value="PROKAR_LIPOPROTEIN"/>
    <property type="match status" value="1"/>
</dbReference>
<evidence type="ECO:0000313" key="6">
    <source>
        <dbReference type="Proteomes" id="UP000595577"/>
    </source>
</evidence>
<reference evidence="4 5" key="1">
    <citation type="submission" date="2018-11" db="EMBL/GenBank/DDBJ databases">
        <title>Genomes From Bacteria Associated with the Canine Oral Cavity: a Test Case for Automated Genome-Based Taxonomic Assignment.</title>
        <authorList>
            <person name="Coil D.A."/>
            <person name="Jospin G."/>
            <person name="Darling A.E."/>
            <person name="Wallis C."/>
            <person name="Davis I.J."/>
            <person name="Harris S."/>
            <person name="Eisen J.A."/>
            <person name="Holcombe L.J."/>
            <person name="O'Flynn C."/>
        </authorList>
    </citation>
    <scope>NUCLEOTIDE SEQUENCE [LARGE SCALE GENOMIC DNA]</scope>
    <source>
        <strain evidence="4 5">OH4460_COT-188</strain>
    </source>
</reference>
<dbReference type="RefSeq" id="WP_124794655.1">
    <property type="nucleotide sequence ID" value="NZ_CP066022.1"/>
</dbReference>
<feature type="compositionally biased region" description="Polar residues" evidence="1">
    <location>
        <begin position="85"/>
        <end position="94"/>
    </location>
</feature>
<dbReference type="AlphaFoldDB" id="A0A3P1V5B0"/>
<dbReference type="Proteomes" id="UP000595577">
    <property type="component" value="Chromosome"/>
</dbReference>
<feature type="region of interest" description="Disordered" evidence="1">
    <location>
        <begin position="82"/>
        <end position="104"/>
    </location>
</feature>
<dbReference type="EMBL" id="CP066022">
    <property type="protein sequence ID" value="QQB73489.1"/>
    <property type="molecule type" value="Genomic_DNA"/>
</dbReference>
<dbReference type="EMBL" id="RQYY01000001">
    <property type="protein sequence ID" value="RRD28660.1"/>
    <property type="molecule type" value="Genomic_DNA"/>
</dbReference>
<evidence type="ECO:0008006" key="7">
    <source>
        <dbReference type="Google" id="ProtNLM"/>
    </source>
</evidence>
<feature type="compositionally biased region" description="Polar residues" evidence="1">
    <location>
        <begin position="39"/>
        <end position="48"/>
    </location>
</feature>
<feature type="compositionally biased region" description="Basic and acidic residues" evidence="1">
    <location>
        <begin position="49"/>
        <end position="60"/>
    </location>
</feature>
<reference evidence="3 6" key="2">
    <citation type="submission" date="2020-12" db="EMBL/GenBank/DDBJ databases">
        <title>FDA dAtabase for Regulatory Grade micrObial Sequences (FDA-ARGOS): Supporting development and validation of Infectious Disease Dx tests.</title>
        <authorList>
            <person name="Sproer C."/>
            <person name="Gronow S."/>
            <person name="Severitt S."/>
            <person name="Schroder I."/>
            <person name="Tallon L."/>
            <person name="Sadzewicz L."/>
            <person name="Zhao X."/>
            <person name="Boylan J."/>
            <person name="Ott S."/>
            <person name="Bowen H."/>
            <person name="Vavikolanu K."/>
            <person name="Mehta A."/>
            <person name="Aluvathingal J."/>
            <person name="Nadendla S."/>
            <person name="Lowell S."/>
            <person name="Myers T."/>
            <person name="Yan Y."/>
            <person name="Sichtig H."/>
        </authorList>
    </citation>
    <scope>NUCLEOTIDE SEQUENCE [LARGE SCALE GENOMIC DNA]</scope>
    <source>
        <strain evidence="3 6">FDAARGOS_999</strain>
    </source>
</reference>